<feature type="domain" description="N-acetyltransferase" evidence="3">
    <location>
        <begin position="15"/>
        <end position="166"/>
    </location>
</feature>
<dbReference type="Pfam" id="PF00583">
    <property type="entry name" value="Acetyltransf_1"/>
    <property type="match status" value="1"/>
</dbReference>
<keyword evidence="1" id="KW-0808">Transferase</keyword>
<evidence type="ECO:0000313" key="4">
    <source>
        <dbReference type="EMBL" id="TQL33205.1"/>
    </source>
</evidence>
<dbReference type="CDD" id="cd04301">
    <property type="entry name" value="NAT_SF"/>
    <property type="match status" value="1"/>
</dbReference>
<name>A0A542XBJ0_9MICO</name>
<keyword evidence="4" id="KW-0687">Ribonucleoprotein</keyword>
<gene>
    <name evidence="4" type="ORF">FB554_1341</name>
</gene>
<proteinExistence type="predicted"/>
<dbReference type="EMBL" id="VFOK01000001">
    <property type="protein sequence ID" value="TQL33205.1"/>
    <property type="molecule type" value="Genomic_DNA"/>
</dbReference>
<dbReference type="GO" id="GO:0005840">
    <property type="term" value="C:ribosome"/>
    <property type="evidence" value="ECO:0007669"/>
    <property type="project" value="UniProtKB-KW"/>
</dbReference>
<accession>A0A542XBJ0</accession>
<evidence type="ECO:0000259" key="3">
    <source>
        <dbReference type="PROSITE" id="PS51186"/>
    </source>
</evidence>
<dbReference type="PANTHER" id="PTHR43877">
    <property type="entry name" value="AMINOALKYLPHOSPHONATE N-ACETYLTRANSFERASE-RELATED-RELATED"/>
    <property type="match status" value="1"/>
</dbReference>
<organism evidence="4 5">
    <name type="scientific">Barrientosiimonas humi</name>
    <dbReference type="NCBI Taxonomy" id="999931"/>
    <lineage>
        <taxon>Bacteria</taxon>
        <taxon>Bacillati</taxon>
        <taxon>Actinomycetota</taxon>
        <taxon>Actinomycetes</taxon>
        <taxon>Micrococcales</taxon>
        <taxon>Dermacoccaceae</taxon>
        <taxon>Barrientosiimonas</taxon>
    </lineage>
</organism>
<dbReference type="PANTHER" id="PTHR43877:SF1">
    <property type="entry name" value="ACETYLTRANSFERASE"/>
    <property type="match status" value="1"/>
</dbReference>
<dbReference type="OrthoDB" id="5145866at2"/>
<keyword evidence="2" id="KW-0012">Acyltransferase</keyword>
<dbReference type="AlphaFoldDB" id="A0A542XBJ0"/>
<dbReference type="GO" id="GO:0016747">
    <property type="term" value="F:acyltransferase activity, transferring groups other than amino-acyl groups"/>
    <property type="evidence" value="ECO:0007669"/>
    <property type="project" value="InterPro"/>
</dbReference>
<dbReference type="InterPro" id="IPR050832">
    <property type="entry name" value="Bact_Acetyltransf"/>
</dbReference>
<sequence>MGPRRLCFTAAVDPIQVRQAERDDALGVAALVLAMDREDGADARPGFLTEYADAWLLDVDRRPTWLAEESDGNPVGLVQTAMVRKLPSLRRPTTAWMHVALVFVRPTHRGRGIAERMLRDAVEWGVAQGVERFQLNAEPKARTLYERVGFTAPGERLMELRVPPRP</sequence>
<evidence type="ECO:0000256" key="1">
    <source>
        <dbReference type="ARBA" id="ARBA00022679"/>
    </source>
</evidence>
<keyword evidence="4" id="KW-0689">Ribosomal protein</keyword>
<dbReference type="Gene3D" id="3.40.630.30">
    <property type="match status" value="1"/>
</dbReference>
<protein>
    <submittedName>
        <fullName evidence="4">Ribosomal protein S18 acetylase RimI-like enzyme</fullName>
    </submittedName>
</protein>
<evidence type="ECO:0000313" key="5">
    <source>
        <dbReference type="Proteomes" id="UP000318336"/>
    </source>
</evidence>
<comment type="caution">
    <text evidence="4">The sequence shown here is derived from an EMBL/GenBank/DDBJ whole genome shotgun (WGS) entry which is preliminary data.</text>
</comment>
<dbReference type="InterPro" id="IPR016181">
    <property type="entry name" value="Acyl_CoA_acyltransferase"/>
</dbReference>
<dbReference type="InterPro" id="IPR000182">
    <property type="entry name" value="GNAT_dom"/>
</dbReference>
<keyword evidence="5" id="KW-1185">Reference proteome</keyword>
<dbReference type="SUPFAM" id="SSF55729">
    <property type="entry name" value="Acyl-CoA N-acyltransferases (Nat)"/>
    <property type="match status" value="1"/>
</dbReference>
<evidence type="ECO:0000256" key="2">
    <source>
        <dbReference type="ARBA" id="ARBA00023315"/>
    </source>
</evidence>
<dbReference type="Proteomes" id="UP000318336">
    <property type="component" value="Unassembled WGS sequence"/>
</dbReference>
<reference evidence="4 5" key="1">
    <citation type="submission" date="2019-06" db="EMBL/GenBank/DDBJ databases">
        <title>Sequencing the genomes of 1000 actinobacteria strains.</title>
        <authorList>
            <person name="Klenk H.-P."/>
        </authorList>
    </citation>
    <scope>NUCLEOTIDE SEQUENCE [LARGE SCALE GENOMIC DNA]</scope>
    <source>
        <strain evidence="4 5">DSM 24617</strain>
    </source>
</reference>
<dbReference type="PROSITE" id="PS51186">
    <property type="entry name" value="GNAT"/>
    <property type="match status" value="1"/>
</dbReference>